<dbReference type="EMBL" id="UPTC01002290">
    <property type="protein sequence ID" value="VBB33295.1"/>
    <property type="molecule type" value="Genomic_DNA"/>
</dbReference>
<protein>
    <submittedName>
        <fullName evidence="1">Uncharacterized protein</fullName>
    </submittedName>
</protein>
<organism evidence="1 2">
    <name type="scientific">Acanthocheilonema viteae</name>
    <name type="common">Filarial nematode worm</name>
    <name type="synonym">Dipetalonema viteae</name>
    <dbReference type="NCBI Taxonomy" id="6277"/>
    <lineage>
        <taxon>Eukaryota</taxon>
        <taxon>Metazoa</taxon>
        <taxon>Ecdysozoa</taxon>
        <taxon>Nematoda</taxon>
        <taxon>Chromadorea</taxon>
        <taxon>Rhabditida</taxon>
        <taxon>Spirurina</taxon>
        <taxon>Spiruromorpha</taxon>
        <taxon>Filarioidea</taxon>
        <taxon>Onchocercidae</taxon>
        <taxon>Acanthocheilonema</taxon>
    </lineage>
</organism>
<name>A0A498ST49_ACAVI</name>
<accession>A0A498ST49</accession>
<reference evidence="1 2" key="1">
    <citation type="submission" date="2018-08" db="EMBL/GenBank/DDBJ databases">
        <authorList>
            <person name="Laetsch R D."/>
            <person name="Stevens L."/>
            <person name="Kumar S."/>
            <person name="Blaxter L. M."/>
        </authorList>
    </citation>
    <scope>NUCLEOTIDE SEQUENCE [LARGE SCALE GENOMIC DNA]</scope>
</reference>
<sequence>MLEKNFHLIAYQDKKIADTVLHLQGQAVTQRGQKFQTPAVVNDEKIEREIEELYGKKDAPMFEFDDQLTDPDEEDDEGI</sequence>
<gene>
    <name evidence="1" type="ORF">NAV_LOCUS8086</name>
</gene>
<proteinExistence type="predicted"/>
<evidence type="ECO:0000313" key="1">
    <source>
        <dbReference type="EMBL" id="VBB33295.1"/>
    </source>
</evidence>
<evidence type="ECO:0000313" key="2">
    <source>
        <dbReference type="Proteomes" id="UP000276991"/>
    </source>
</evidence>
<dbReference type="OrthoDB" id="5858259at2759"/>
<dbReference type="Proteomes" id="UP000276991">
    <property type="component" value="Unassembled WGS sequence"/>
</dbReference>
<dbReference type="AlphaFoldDB" id="A0A498ST49"/>
<dbReference type="STRING" id="6277.A0A498ST49"/>
<keyword evidence="2" id="KW-1185">Reference proteome</keyword>